<organism evidence="2 3">
    <name type="scientific">Labeo rohita</name>
    <name type="common">Indian major carp</name>
    <name type="synonym">Cyprinus rohita</name>
    <dbReference type="NCBI Taxonomy" id="84645"/>
    <lineage>
        <taxon>Eukaryota</taxon>
        <taxon>Metazoa</taxon>
        <taxon>Chordata</taxon>
        <taxon>Craniata</taxon>
        <taxon>Vertebrata</taxon>
        <taxon>Euteleostomi</taxon>
        <taxon>Actinopterygii</taxon>
        <taxon>Neopterygii</taxon>
        <taxon>Teleostei</taxon>
        <taxon>Ostariophysi</taxon>
        <taxon>Cypriniformes</taxon>
        <taxon>Cyprinidae</taxon>
        <taxon>Labeoninae</taxon>
        <taxon>Labeonini</taxon>
        <taxon>Labeo</taxon>
    </lineage>
</organism>
<evidence type="ECO:0000313" key="2">
    <source>
        <dbReference type="EMBL" id="RXN30273.1"/>
    </source>
</evidence>
<name>A0A498NC95_LABRO</name>
<gene>
    <name evidence="2" type="ORF">ROHU_005045</name>
</gene>
<accession>A0A498NC95</accession>
<dbReference type="EMBL" id="QBIY01011602">
    <property type="protein sequence ID" value="RXN30273.1"/>
    <property type="molecule type" value="Genomic_DNA"/>
</dbReference>
<protein>
    <submittedName>
        <fullName evidence="2">Dynein heavy chain axonemal-like protein</fullName>
    </submittedName>
</protein>
<reference evidence="2 3" key="1">
    <citation type="submission" date="2018-03" db="EMBL/GenBank/DDBJ databases">
        <title>Draft genome sequence of Rohu Carp (Labeo rohita).</title>
        <authorList>
            <person name="Das P."/>
            <person name="Kushwaha B."/>
            <person name="Joshi C.G."/>
            <person name="Kumar D."/>
            <person name="Nagpure N.S."/>
            <person name="Sahoo L."/>
            <person name="Das S.P."/>
            <person name="Bit A."/>
            <person name="Patnaik S."/>
            <person name="Meher P.K."/>
            <person name="Jayasankar P."/>
            <person name="Koringa P.G."/>
            <person name="Patel N.V."/>
            <person name="Hinsu A.T."/>
            <person name="Kumar R."/>
            <person name="Pandey M."/>
            <person name="Agarwal S."/>
            <person name="Srivastava S."/>
            <person name="Singh M."/>
            <person name="Iquebal M.A."/>
            <person name="Jaiswal S."/>
            <person name="Angadi U.B."/>
            <person name="Kumar N."/>
            <person name="Raza M."/>
            <person name="Shah T.M."/>
            <person name="Rai A."/>
            <person name="Jena J.K."/>
        </authorList>
    </citation>
    <scope>NUCLEOTIDE SEQUENCE [LARGE SCALE GENOMIC DNA]</scope>
    <source>
        <strain evidence="2">DASCIFA01</strain>
        <tissue evidence="2">Testis</tissue>
    </source>
</reference>
<evidence type="ECO:0000256" key="1">
    <source>
        <dbReference type="SAM" id="MobiDB-lite"/>
    </source>
</evidence>
<evidence type="ECO:0000313" key="3">
    <source>
        <dbReference type="Proteomes" id="UP000290572"/>
    </source>
</evidence>
<dbReference type="AlphaFoldDB" id="A0A498NC95"/>
<sequence>MRVMQNKQNPQKGSKALKPMILRKGKIVILMHLILGEQNKLEQENCPKMKCCLQTQNRKVRERLILVLVLVYLLTQLPKIQGYPQTPLSQDPRLVPKPDIHQMNFSHLTQLPSLTYSFDMTEEMTDLCPAGSKKINDDTAEEYYLEKSSVAHFNEDCFVQYQAGFSNKYEEFYTEWKTTLEPAEKNASLRPLDDKRDLVSFGAVEDEVDDDNDAMSTTTHVCSVWAEPTQRTRWMGLTVSSASLRPLDDKRDLVSFGAVEDEVDDDNDAMSTAASGSGDWSACQESEASHSEVREPPASIDEELVKILSEAVQDLGLDWSPPEQPNKNRLDMWYLQSGRQVGTPQRLAPFFPEVHEEISRSWCSPYSARTQAAKMLKMLDEEGPDSPTFKKLRSATD</sequence>
<comment type="caution">
    <text evidence="2">The sequence shown here is derived from an EMBL/GenBank/DDBJ whole genome shotgun (WGS) entry which is preliminary data.</text>
</comment>
<dbReference type="Proteomes" id="UP000290572">
    <property type="component" value="Unassembled WGS sequence"/>
</dbReference>
<proteinExistence type="predicted"/>
<feature type="region of interest" description="Disordered" evidence="1">
    <location>
        <begin position="262"/>
        <end position="297"/>
    </location>
</feature>
<keyword evidence="3" id="KW-1185">Reference proteome</keyword>